<keyword evidence="1" id="KW-0902">Two-component regulatory system</keyword>
<dbReference type="OrthoDB" id="236568at2"/>
<dbReference type="PROSITE" id="PS50930">
    <property type="entry name" value="HTH_LYTTR"/>
    <property type="match status" value="1"/>
</dbReference>
<feature type="domain" description="HTH LytTR-type" evidence="4">
    <location>
        <begin position="163"/>
        <end position="265"/>
    </location>
</feature>
<accession>A0A370U6Y4</accession>
<dbReference type="PANTHER" id="PTHR37299:SF1">
    <property type="entry name" value="STAGE 0 SPORULATION PROTEIN A HOMOLOG"/>
    <property type="match status" value="1"/>
</dbReference>
<sequence>MTDITTVDSLQSEPLNVMVVDDEPLLRFHLQKLIKELWEEVDQVIAVATGIEAVQMAEQVAIHTIFMDIKMPGISGIEAAKQLRETNYTGNLVFVTAYDQHAVAAFEHEALDYLLKPIEEKRLLECVKRLQKRAQIEVKYELDAEQLTRLLPRMDNANTLVWVNASKGDDIHVINVRDISCFIAQDKYTSVVTSEGEFLIRKSIKQLVCELNPNEFWRIHRSTIVQVSHIERVYKDDDGHYFVTVKHFNRELPVSRNNAQLFKQM</sequence>
<dbReference type="GO" id="GO:0000156">
    <property type="term" value="F:phosphorelay response regulator activity"/>
    <property type="evidence" value="ECO:0007669"/>
    <property type="project" value="InterPro"/>
</dbReference>
<keyword evidence="6" id="KW-1185">Reference proteome</keyword>
<dbReference type="GO" id="GO:0003677">
    <property type="term" value="F:DNA binding"/>
    <property type="evidence" value="ECO:0007669"/>
    <property type="project" value="UniProtKB-KW"/>
</dbReference>
<dbReference type="PANTHER" id="PTHR37299">
    <property type="entry name" value="TRANSCRIPTIONAL REGULATOR-RELATED"/>
    <property type="match status" value="1"/>
</dbReference>
<dbReference type="EMBL" id="QKRA01000007">
    <property type="protein sequence ID" value="RDL43538.1"/>
    <property type="molecule type" value="Genomic_DNA"/>
</dbReference>
<dbReference type="SMART" id="SM00850">
    <property type="entry name" value="LytTR"/>
    <property type="match status" value="1"/>
</dbReference>
<dbReference type="InterPro" id="IPR011006">
    <property type="entry name" value="CheY-like_superfamily"/>
</dbReference>
<keyword evidence="2" id="KW-0597">Phosphoprotein</keyword>
<dbReference type="Gene3D" id="3.40.50.2300">
    <property type="match status" value="1"/>
</dbReference>
<protein>
    <submittedName>
        <fullName evidence="5">DNA-binding response regulator</fullName>
    </submittedName>
</protein>
<evidence type="ECO:0000313" key="5">
    <source>
        <dbReference type="EMBL" id="RDL43538.1"/>
    </source>
</evidence>
<dbReference type="Gene3D" id="2.40.50.1020">
    <property type="entry name" value="LytTr DNA-binding domain"/>
    <property type="match status" value="1"/>
</dbReference>
<feature type="domain" description="Response regulatory" evidence="3">
    <location>
        <begin position="16"/>
        <end position="131"/>
    </location>
</feature>
<dbReference type="InterPro" id="IPR007492">
    <property type="entry name" value="LytTR_DNA-bd_dom"/>
</dbReference>
<dbReference type="SMART" id="SM00448">
    <property type="entry name" value="REC"/>
    <property type="match status" value="1"/>
</dbReference>
<dbReference type="Pfam" id="PF04397">
    <property type="entry name" value="LytTR"/>
    <property type="match status" value="1"/>
</dbReference>
<feature type="modified residue" description="4-aspartylphosphate" evidence="2">
    <location>
        <position position="68"/>
    </location>
</feature>
<proteinExistence type="predicted"/>
<dbReference type="InterPro" id="IPR046947">
    <property type="entry name" value="LytR-like"/>
</dbReference>
<dbReference type="AlphaFoldDB" id="A0A370U6Y4"/>
<evidence type="ECO:0000256" key="1">
    <source>
        <dbReference type="ARBA" id="ARBA00023012"/>
    </source>
</evidence>
<dbReference type="InterPro" id="IPR001789">
    <property type="entry name" value="Sig_transdc_resp-reg_receiver"/>
</dbReference>
<name>A0A370U6Y4_9GAMM</name>
<dbReference type="Pfam" id="PF00072">
    <property type="entry name" value="Response_reg"/>
    <property type="match status" value="1"/>
</dbReference>
<evidence type="ECO:0000256" key="2">
    <source>
        <dbReference type="PROSITE-ProRule" id="PRU00169"/>
    </source>
</evidence>
<evidence type="ECO:0000259" key="4">
    <source>
        <dbReference type="PROSITE" id="PS50930"/>
    </source>
</evidence>
<dbReference type="RefSeq" id="WP_115468865.1">
    <property type="nucleotide sequence ID" value="NZ_QKRA01000007.1"/>
</dbReference>
<evidence type="ECO:0000259" key="3">
    <source>
        <dbReference type="PROSITE" id="PS50110"/>
    </source>
</evidence>
<dbReference type="PROSITE" id="PS50110">
    <property type="entry name" value="RESPONSE_REGULATORY"/>
    <property type="match status" value="1"/>
</dbReference>
<gene>
    <name evidence="5" type="ORF">DN730_14485</name>
</gene>
<dbReference type="Proteomes" id="UP000254326">
    <property type="component" value="Unassembled WGS sequence"/>
</dbReference>
<reference evidence="5 6" key="1">
    <citation type="submission" date="2018-06" db="EMBL/GenBank/DDBJ databases">
        <title>Marinomonas sp. YLB-05 draft genome sequence.</title>
        <authorList>
            <person name="Yu L."/>
            <person name="Tang X."/>
        </authorList>
    </citation>
    <scope>NUCLEOTIDE SEQUENCE [LARGE SCALE GENOMIC DNA]</scope>
    <source>
        <strain evidence="5 6">YLB-05</strain>
    </source>
</reference>
<evidence type="ECO:0000313" key="6">
    <source>
        <dbReference type="Proteomes" id="UP000254326"/>
    </source>
</evidence>
<organism evidence="5 6">
    <name type="scientific">Marinomonas piezotolerans</name>
    <dbReference type="NCBI Taxonomy" id="2213058"/>
    <lineage>
        <taxon>Bacteria</taxon>
        <taxon>Pseudomonadati</taxon>
        <taxon>Pseudomonadota</taxon>
        <taxon>Gammaproteobacteria</taxon>
        <taxon>Oceanospirillales</taxon>
        <taxon>Oceanospirillaceae</taxon>
        <taxon>Marinomonas</taxon>
    </lineage>
</organism>
<dbReference type="SUPFAM" id="SSF52172">
    <property type="entry name" value="CheY-like"/>
    <property type="match status" value="1"/>
</dbReference>
<comment type="caution">
    <text evidence="5">The sequence shown here is derived from an EMBL/GenBank/DDBJ whole genome shotgun (WGS) entry which is preliminary data.</text>
</comment>
<keyword evidence="5" id="KW-0238">DNA-binding</keyword>